<keyword evidence="1" id="KW-0732">Signal</keyword>
<reference evidence="2" key="1">
    <citation type="journal article" date="2013" name="BMC Genomics">
        <title>A deep insight into the sialotranscriptome of the mosquito, Psorophora albipes.</title>
        <authorList>
            <person name="Chagas A.C."/>
            <person name="Calvo E."/>
            <person name="Rios-Velasquez C.M."/>
            <person name="Pessoa F.A."/>
            <person name="Medeiros J.F."/>
            <person name="Ribeiro J.M."/>
        </authorList>
    </citation>
    <scope>NUCLEOTIDE SEQUENCE</scope>
</reference>
<sequence length="72" mass="8087">MPLLLLLLLVLQPPTSLPLLLLLLLLVPPVVEEFATGSCNRNNVRYCYLFECVCPRKYFCSSTTTVCRSIIA</sequence>
<name>T1E3I0_9DIPT</name>
<accession>T1E3I0</accession>
<feature type="chain" id="PRO_5004587192" evidence="1">
    <location>
        <begin position="34"/>
        <end position="72"/>
    </location>
</feature>
<protein>
    <submittedName>
        <fullName evidence="2">Putative secreted protein</fullName>
    </submittedName>
</protein>
<feature type="signal peptide" evidence="1">
    <location>
        <begin position="1"/>
        <end position="33"/>
    </location>
</feature>
<dbReference type="EMBL" id="GALA01000340">
    <property type="protein sequence ID" value="JAA94512.1"/>
    <property type="molecule type" value="mRNA"/>
</dbReference>
<dbReference type="AlphaFoldDB" id="T1E3I0"/>
<proteinExistence type="evidence at transcript level"/>
<organism evidence="2">
    <name type="scientific">Psorophora albipes</name>
    <dbReference type="NCBI Taxonomy" id="869069"/>
    <lineage>
        <taxon>Eukaryota</taxon>
        <taxon>Metazoa</taxon>
        <taxon>Ecdysozoa</taxon>
        <taxon>Arthropoda</taxon>
        <taxon>Hexapoda</taxon>
        <taxon>Insecta</taxon>
        <taxon>Pterygota</taxon>
        <taxon>Neoptera</taxon>
        <taxon>Endopterygota</taxon>
        <taxon>Diptera</taxon>
        <taxon>Nematocera</taxon>
        <taxon>Culicoidea</taxon>
        <taxon>Culicidae</taxon>
        <taxon>Culicinae</taxon>
        <taxon>Aedini</taxon>
        <taxon>Psorophora</taxon>
    </lineage>
</organism>
<evidence type="ECO:0000313" key="2">
    <source>
        <dbReference type="EMBL" id="JAA94512.1"/>
    </source>
</evidence>
<evidence type="ECO:0000256" key="1">
    <source>
        <dbReference type="SAM" id="SignalP"/>
    </source>
</evidence>